<dbReference type="InterPro" id="IPR036291">
    <property type="entry name" value="NAD(P)-bd_dom_sf"/>
</dbReference>
<dbReference type="EC" id="1.1.1.25" evidence="2 8"/>
<dbReference type="Pfam" id="PF08501">
    <property type="entry name" value="Shikimate_dh_N"/>
    <property type="match status" value="1"/>
</dbReference>
<feature type="binding site" evidence="8">
    <location>
        <position position="70"/>
    </location>
    <ligand>
        <name>shikimate</name>
        <dbReference type="ChEBI" id="CHEBI:36208"/>
    </ligand>
</feature>
<keyword evidence="6 8" id="KW-0057">Aromatic amino acid biosynthesis</keyword>
<evidence type="ECO:0000256" key="1">
    <source>
        <dbReference type="ARBA" id="ARBA00004871"/>
    </source>
</evidence>
<feature type="binding site" evidence="8">
    <location>
        <position position="95"/>
    </location>
    <ligand>
        <name>shikimate</name>
        <dbReference type="ChEBI" id="CHEBI:36208"/>
    </ligand>
</feature>
<evidence type="ECO:0000256" key="4">
    <source>
        <dbReference type="ARBA" id="ARBA00022857"/>
    </source>
</evidence>
<dbReference type="Pfam" id="PF18317">
    <property type="entry name" value="SDH_C"/>
    <property type="match status" value="1"/>
</dbReference>
<dbReference type="AlphaFoldDB" id="G1C7I8"/>
<feature type="domain" description="Quinate/shikimate 5-dehydrogenase/glutamyl-tRNA reductase" evidence="9">
    <location>
        <begin position="125"/>
        <end position="201"/>
    </location>
</feature>
<dbReference type="NCBIfam" id="NF001310">
    <property type="entry name" value="PRK00258.1-2"/>
    <property type="match status" value="1"/>
</dbReference>
<dbReference type="GO" id="GO:0019632">
    <property type="term" value="P:shikimate metabolic process"/>
    <property type="evidence" value="ECO:0007669"/>
    <property type="project" value="InterPro"/>
</dbReference>
<evidence type="ECO:0000256" key="3">
    <source>
        <dbReference type="ARBA" id="ARBA00022605"/>
    </source>
</evidence>
<name>G1C7I8_9GAMM</name>
<evidence type="ECO:0000256" key="7">
    <source>
        <dbReference type="ARBA" id="ARBA00049442"/>
    </source>
</evidence>
<dbReference type="PANTHER" id="PTHR21089">
    <property type="entry name" value="SHIKIMATE DEHYDROGENASE"/>
    <property type="match status" value="1"/>
</dbReference>
<reference evidence="12" key="1">
    <citation type="submission" date="2011-03" db="EMBL/GenBank/DDBJ databases">
        <title>Genes Involved in Alkane Degradation in Alcanivorax hongdengensis Strain A-11-3.</title>
        <authorList>
            <person name="Wang W."/>
        </authorList>
    </citation>
    <scope>NUCLEOTIDE SEQUENCE</scope>
    <source>
        <strain evidence="12">A-11-3</strain>
    </source>
</reference>
<dbReference type="GO" id="GO:0050661">
    <property type="term" value="F:NADP binding"/>
    <property type="evidence" value="ECO:0007669"/>
    <property type="project" value="InterPro"/>
</dbReference>
<dbReference type="GO" id="GO:0009073">
    <property type="term" value="P:aromatic amino acid family biosynthetic process"/>
    <property type="evidence" value="ECO:0007669"/>
    <property type="project" value="UniProtKB-KW"/>
</dbReference>
<dbReference type="FunFam" id="3.40.50.10860:FF:000006">
    <property type="entry name" value="Shikimate dehydrogenase (NADP(+))"/>
    <property type="match status" value="1"/>
</dbReference>
<keyword evidence="3 8" id="KW-0028">Amino-acid biosynthesis</keyword>
<dbReference type="GO" id="GO:0009423">
    <property type="term" value="P:chorismate biosynthetic process"/>
    <property type="evidence" value="ECO:0007669"/>
    <property type="project" value="UniProtKB-UniRule"/>
</dbReference>
<evidence type="ECO:0000256" key="2">
    <source>
        <dbReference type="ARBA" id="ARBA00012962"/>
    </source>
</evidence>
<accession>G1C7I8</accession>
<dbReference type="EMBL" id="JF747237">
    <property type="protein sequence ID" value="AEK10614.1"/>
    <property type="molecule type" value="Genomic_DNA"/>
</dbReference>
<dbReference type="GO" id="GO:0008652">
    <property type="term" value="P:amino acid biosynthetic process"/>
    <property type="evidence" value="ECO:0007669"/>
    <property type="project" value="UniProtKB-KW"/>
</dbReference>
<dbReference type="InterPro" id="IPR046346">
    <property type="entry name" value="Aminoacid_DH-like_N_sf"/>
</dbReference>
<comment type="similarity">
    <text evidence="8">Belongs to the shikimate dehydrogenase family.</text>
</comment>
<feature type="binding site" evidence="8">
    <location>
        <begin position="159"/>
        <end position="164"/>
    </location>
    <ligand>
        <name>NADP(+)</name>
        <dbReference type="ChEBI" id="CHEBI:58349"/>
    </ligand>
</feature>
<dbReference type="NCBIfam" id="TIGR00507">
    <property type="entry name" value="aroE"/>
    <property type="match status" value="1"/>
</dbReference>
<dbReference type="GO" id="GO:0005829">
    <property type="term" value="C:cytosol"/>
    <property type="evidence" value="ECO:0007669"/>
    <property type="project" value="TreeGrafter"/>
</dbReference>
<comment type="catalytic activity">
    <reaction evidence="7 8">
        <text>shikimate + NADP(+) = 3-dehydroshikimate + NADPH + H(+)</text>
        <dbReference type="Rhea" id="RHEA:17737"/>
        <dbReference type="ChEBI" id="CHEBI:15378"/>
        <dbReference type="ChEBI" id="CHEBI:16630"/>
        <dbReference type="ChEBI" id="CHEBI:36208"/>
        <dbReference type="ChEBI" id="CHEBI:57783"/>
        <dbReference type="ChEBI" id="CHEBI:58349"/>
        <dbReference type="EC" id="1.1.1.25"/>
    </reaction>
</comment>
<dbReference type="InterPro" id="IPR006151">
    <property type="entry name" value="Shikm_DH/Glu-tRNA_Rdtase"/>
</dbReference>
<feature type="binding site" evidence="8">
    <location>
        <position position="248"/>
    </location>
    <ligand>
        <name>NADP(+)</name>
        <dbReference type="ChEBI" id="CHEBI:58349"/>
    </ligand>
</feature>
<feature type="domain" description="Shikimate dehydrogenase substrate binding N-terminal" evidence="10">
    <location>
        <begin position="15"/>
        <end position="97"/>
    </location>
</feature>
<feature type="binding site" evidence="8">
    <location>
        <begin position="135"/>
        <end position="139"/>
    </location>
    <ligand>
        <name>NADP(+)</name>
        <dbReference type="ChEBI" id="CHEBI:58349"/>
    </ligand>
</feature>
<feature type="binding site" evidence="8">
    <location>
        <position position="226"/>
    </location>
    <ligand>
        <name>shikimate</name>
        <dbReference type="ChEBI" id="CHEBI:36208"/>
    </ligand>
</feature>
<comment type="subunit">
    <text evidence="8">Homodimer.</text>
</comment>
<gene>
    <name evidence="8" type="primary">aroE</name>
</gene>
<keyword evidence="4 8" id="KW-0521">NADP</keyword>
<dbReference type="GO" id="GO:0004764">
    <property type="term" value="F:shikimate 3-dehydrogenase (NADP+) activity"/>
    <property type="evidence" value="ECO:0007669"/>
    <property type="project" value="UniProtKB-UniRule"/>
</dbReference>
<dbReference type="Pfam" id="PF01488">
    <property type="entry name" value="Shikimate_DH"/>
    <property type="match status" value="1"/>
</dbReference>
<feature type="binding site" evidence="8">
    <location>
        <position position="224"/>
    </location>
    <ligand>
        <name>NADP(+)</name>
        <dbReference type="ChEBI" id="CHEBI:58349"/>
    </ligand>
</feature>
<dbReference type="Gene3D" id="3.40.50.10860">
    <property type="entry name" value="Leucine Dehydrogenase, chain A, domain 1"/>
    <property type="match status" value="1"/>
</dbReference>
<dbReference type="SUPFAM" id="SSF53223">
    <property type="entry name" value="Aminoacid dehydrogenase-like, N-terminal domain"/>
    <property type="match status" value="1"/>
</dbReference>
<comment type="function">
    <text evidence="8">Involved in the biosynthesis of the chorismate, which leads to the biosynthesis of aromatic amino acids. Catalyzes the reversible NADPH linked reduction of 3-dehydroshikimate (DHSA) to yield shikimate (SA).</text>
</comment>
<feature type="binding site" evidence="8">
    <location>
        <begin position="23"/>
        <end position="25"/>
    </location>
    <ligand>
        <name>shikimate</name>
        <dbReference type="ChEBI" id="CHEBI:36208"/>
    </ligand>
</feature>
<dbReference type="InterPro" id="IPR013708">
    <property type="entry name" value="Shikimate_DH-bd_N"/>
</dbReference>
<evidence type="ECO:0000313" key="12">
    <source>
        <dbReference type="EMBL" id="AEK10614.1"/>
    </source>
</evidence>
<dbReference type="InterPro" id="IPR011342">
    <property type="entry name" value="Shikimate_DH"/>
</dbReference>
<keyword evidence="5 8" id="KW-0560">Oxidoreductase</keyword>
<dbReference type="CDD" id="cd01065">
    <property type="entry name" value="NAD_bind_Shikimate_DH"/>
    <property type="match status" value="1"/>
</dbReference>
<evidence type="ECO:0000259" key="11">
    <source>
        <dbReference type="Pfam" id="PF18317"/>
    </source>
</evidence>
<proteinExistence type="inferred from homology"/>
<protein>
    <recommendedName>
        <fullName evidence="2 8">Shikimate dehydrogenase (NADP(+))</fullName>
        <shortName evidence="8">SDH</shortName>
        <ecNumber evidence="2 8">1.1.1.25</ecNumber>
    </recommendedName>
</protein>
<feature type="binding site" evidence="8">
    <location>
        <position position="86"/>
    </location>
    <ligand>
        <name>NADP(+)</name>
        <dbReference type="ChEBI" id="CHEBI:58349"/>
    </ligand>
</feature>
<dbReference type="InterPro" id="IPR041121">
    <property type="entry name" value="SDH_C"/>
</dbReference>
<feature type="binding site" evidence="8">
    <location>
        <position position="255"/>
    </location>
    <ligand>
        <name>shikimate</name>
        <dbReference type="ChEBI" id="CHEBI:36208"/>
    </ligand>
</feature>
<feature type="domain" description="SDH C-terminal" evidence="11">
    <location>
        <begin position="248"/>
        <end position="278"/>
    </location>
</feature>
<dbReference type="HAMAP" id="MF_00222">
    <property type="entry name" value="Shikimate_DH_AroE"/>
    <property type="match status" value="1"/>
</dbReference>
<feature type="active site" description="Proton acceptor" evidence="8">
    <location>
        <position position="74"/>
    </location>
</feature>
<sequence length="278" mass="29523">MTAEKAALEAGLYCVFGNPVSHSRSPDIHHAFAAQRGDAVQYEKREAPLDDFAGAVQSFREAGGLGANVTVPFKEQAFALCDAITERADQAGAVNTLWWDGEQLHGDNTDGAGLVKDIRDNQGWSIRKKRVLILGAGGAVRGVLGPLLAEEPTLLRIANRTKEKAETLAANVMKGEGPPVLGGGLDNLMGQFDLVINAISAGLQGEMPALPDGLLAEGAVAYDMVYGNEPTPFLRWAEQQGASATADGLGMLVEQAAEAYEIWRGWRPDTAPVMASLR</sequence>
<dbReference type="PANTHER" id="PTHR21089:SF1">
    <property type="entry name" value="BIFUNCTIONAL 3-DEHYDROQUINATE DEHYDRATASE_SHIKIMATE DEHYDROGENASE, CHLOROPLASTIC"/>
    <property type="match status" value="1"/>
</dbReference>
<evidence type="ECO:0000259" key="10">
    <source>
        <dbReference type="Pfam" id="PF08501"/>
    </source>
</evidence>
<evidence type="ECO:0000256" key="8">
    <source>
        <dbReference type="HAMAP-Rule" id="MF_00222"/>
    </source>
</evidence>
<dbReference type="InterPro" id="IPR022893">
    <property type="entry name" value="Shikimate_DH_fam"/>
</dbReference>
<dbReference type="SUPFAM" id="SSF51735">
    <property type="entry name" value="NAD(P)-binding Rossmann-fold domains"/>
    <property type="match status" value="1"/>
</dbReference>
<dbReference type="Gene3D" id="3.40.50.720">
    <property type="entry name" value="NAD(P)-binding Rossmann-like Domain"/>
    <property type="match status" value="1"/>
</dbReference>
<comment type="pathway">
    <text evidence="1 8">Metabolic intermediate biosynthesis; chorismate biosynthesis; chorismate from D-erythrose 4-phosphate and phosphoenolpyruvate: step 4/7.</text>
</comment>
<evidence type="ECO:0000259" key="9">
    <source>
        <dbReference type="Pfam" id="PF01488"/>
    </source>
</evidence>
<evidence type="ECO:0000256" key="5">
    <source>
        <dbReference type="ARBA" id="ARBA00023002"/>
    </source>
</evidence>
<dbReference type="UniPathway" id="UPA00053">
    <property type="reaction ID" value="UER00087"/>
</dbReference>
<feature type="binding site" evidence="8">
    <location>
        <position position="110"/>
    </location>
    <ligand>
        <name>shikimate</name>
        <dbReference type="ChEBI" id="CHEBI:36208"/>
    </ligand>
</feature>
<evidence type="ECO:0000256" key="6">
    <source>
        <dbReference type="ARBA" id="ARBA00023141"/>
    </source>
</evidence>
<organism evidence="12">
    <name type="scientific">Alcanivorax hongdengensis</name>
    <dbReference type="NCBI Taxonomy" id="519051"/>
    <lineage>
        <taxon>Bacteria</taxon>
        <taxon>Pseudomonadati</taxon>
        <taxon>Pseudomonadota</taxon>
        <taxon>Gammaproteobacteria</taxon>
        <taxon>Oceanospirillales</taxon>
        <taxon>Alcanivoracaceae</taxon>
        <taxon>Alcanivorax</taxon>
    </lineage>
</organism>